<reference evidence="1 2" key="1">
    <citation type="journal article" date="2018" name="Sci. Data">
        <title>The draft genome sequence of cork oak.</title>
        <authorList>
            <person name="Ramos A.M."/>
            <person name="Usie A."/>
            <person name="Barbosa P."/>
            <person name="Barros P.M."/>
            <person name="Capote T."/>
            <person name="Chaves I."/>
            <person name="Simoes F."/>
            <person name="Abreu I."/>
            <person name="Carrasquinho I."/>
            <person name="Faro C."/>
            <person name="Guimaraes J.B."/>
            <person name="Mendonca D."/>
            <person name="Nobrega F."/>
            <person name="Rodrigues L."/>
            <person name="Saibo N.J.M."/>
            <person name="Varela M.C."/>
            <person name="Egas C."/>
            <person name="Matos J."/>
            <person name="Miguel C.M."/>
            <person name="Oliveira M.M."/>
            <person name="Ricardo C.P."/>
            <person name="Goncalves S."/>
        </authorList>
    </citation>
    <scope>NUCLEOTIDE SEQUENCE [LARGE SCALE GENOMIC DNA]</scope>
    <source>
        <strain evidence="2">cv. HL8</strain>
    </source>
</reference>
<name>A0AAW0JXU9_QUESU</name>
<gene>
    <name evidence="1" type="ORF">CFP56_027540</name>
</gene>
<keyword evidence="2" id="KW-1185">Reference proteome</keyword>
<accession>A0AAW0JXU9</accession>
<comment type="caution">
    <text evidence="1">The sequence shown here is derived from an EMBL/GenBank/DDBJ whole genome shotgun (WGS) entry which is preliminary data.</text>
</comment>
<dbReference type="AlphaFoldDB" id="A0AAW0JXU9"/>
<dbReference type="Proteomes" id="UP000237347">
    <property type="component" value="Unassembled WGS sequence"/>
</dbReference>
<evidence type="ECO:0000313" key="1">
    <source>
        <dbReference type="EMBL" id="KAK7831265.1"/>
    </source>
</evidence>
<proteinExistence type="predicted"/>
<evidence type="ECO:0000313" key="2">
    <source>
        <dbReference type="Proteomes" id="UP000237347"/>
    </source>
</evidence>
<sequence length="219" mass="24711">MKVSSDGSITVLCRGLYTRQTLALQNSNSNSYLQLCSHRLQKLQTNVVANGTHYHHDYKCHKKSNATTAATSTTTANNNNSKEPHIQNHDEIVGVGKCSRSFHANIGPGLEDFCKTLGYTDAQVKNISNFRQPRITSILTAWSSTCVGGIRLRPTMMDDEGRQAKIACCNHTLYLCWMENLFAGNFFWLIKYLIETGKMVFVSSTFSRWKWPSIVDEFD</sequence>
<protein>
    <submittedName>
        <fullName evidence="1">Uncharacterized protein</fullName>
    </submittedName>
</protein>
<organism evidence="1 2">
    <name type="scientific">Quercus suber</name>
    <name type="common">Cork oak</name>
    <dbReference type="NCBI Taxonomy" id="58331"/>
    <lineage>
        <taxon>Eukaryota</taxon>
        <taxon>Viridiplantae</taxon>
        <taxon>Streptophyta</taxon>
        <taxon>Embryophyta</taxon>
        <taxon>Tracheophyta</taxon>
        <taxon>Spermatophyta</taxon>
        <taxon>Magnoliopsida</taxon>
        <taxon>eudicotyledons</taxon>
        <taxon>Gunneridae</taxon>
        <taxon>Pentapetalae</taxon>
        <taxon>rosids</taxon>
        <taxon>fabids</taxon>
        <taxon>Fagales</taxon>
        <taxon>Fagaceae</taxon>
        <taxon>Quercus</taxon>
    </lineage>
</organism>
<dbReference type="EMBL" id="PKMF04000448">
    <property type="protein sequence ID" value="KAK7831265.1"/>
    <property type="molecule type" value="Genomic_DNA"/>
</dbReference>